<organism evidence="1 2">
    <name type="scientific">Billgrantia antri</name>
    <dbReference type="NCBI Taxonomy" id="2846777"/>
    <lineage>
        <taxon>Bacteria</taxon>
        <taxon>Pseudomonadati</taxon>
        <taxon>Pseudomonadota</taxon>
        <taxon>Gammaproteobacteria</taxon>
        <taxon>Oceanospirillales</taxon>
        <taxon>Halomonadaceae</taxon>
        <taxon>Billgrantia</taxon>
    </lineage>
</organism>
<name>A0ABS6ZJI4_9GAMM</name>
<sequence>MSDEEQRFGLDIPAHAQRRGRGLIAGAMENPPPKLMADHLELYDDDGASLDGKALMEQMLAEMQQMATPLNAKPTATSLGADFAIELAEDVLDQASADDFQPDSVGLKAILLAYIYGKLTMPRRHEHRELIKHAIADIRRQVGPSSVEAERERGRQWMRDRASEIWEQDHARELLIGEVAAKVQRLVNEEARERESMRDESVRKWPKSLEKIRKAIRPVAPDYATRPGRPSRK</sequence>
<proteinExistence type="predicted"/>
<protein>
    <recommendedName>
        <fullName evidence="3">Tail assembly chaperone</fullName>
    </recommendedName>
</protein>
<evidence type="ECO:0000313" key="2">
    <source>
        <dbReference type="Proteomes" id="UP000769617"/>
    </source>
</evidence>
<comment type="caution">
    <text evidence="1">The sequence shown here is derived from an EMBL/GenBank/DDBJ whole genome shotgun (WGS) entry which is preliminary data.</text>
</comment>
<gene>
    <name evidence="1" type="ORF">KPL81_03425</name>
</gene>
<evidence type="ECO:0008006" key="3">
    <source>
        <dbReference type="Google" id="ProtNLM"/>
    </source>
</evidence>
<reference evidence="1 2" key="1">
    <citation type="submission" date="2021-07" db="EMBL/GenBank/DDBJ databases">
        <authorList>
            <person name="So Y."/>
        </authorList>
    </citation>
    <scope>NUCLEOTIDE SEQUENCE [LARGE SCALE GENOMIC DNA]</scope>
    <source>
        <strain evidence="1 2">Y3S6</strain>
    </source>
</reference>
<evidence type="ECO:0000313" key="1">
    <source>
        <dbReference type="EMBL" id="MBW6390216.1"/>
    </source>
</evidence>
<dbReference type="RefSeq" id="WP_219790703.1">
    <property type="nucleotide sequence ID" value="NZ_JAHYCA010000001.1"/>
</dbReference>
<keyword evidence="2" id="KW-1185">Reference proteome</keyword>
<dbReference type="EMBL" id="JAHYCA010000001">
    <property type="protein sequence ID" value="MBW6390216.1"/>
    <property type="molecule type" value="Genomic_DNA"/>
</dbReference>
<accession>A0ABS6ZJI4</accession>
<dbReference type="Proteomes" id="UP000769617">
    <property type="component" value="Unassembled WGS sequence"/>
</dbReference>